<evidence type="ECO:0000256" key="2">
    <source>
        <dbReference type="ARBA" id="ARBA00009012"/>
    </source>
</evidence>
<keyword evidence="9" id="KW-1185">Reference proteome</keyword>
<evidence type="ECO:0000256" key="4">
    <source>
        <dbReference type="ARBA" id="ARBA00022692"/>
    </source>
</evidence>
<dbReference type="EMBL" id="JAWQEG010000347">
    <property type="protein sequence ID" value="KAK3891426.1"/>
    <property type="molecule type" value="Genomic_DNA"/>
</dbReference>
<organism evidence="8 9">
    <name type="scientific">Petrolisthes cinctipes</name>
    <name type="common">Flat porcelain crab</name>
    <dbReference type="NCBI Taxonomy" id="88211"/>
    <lineage>
        <taxon>Eukaryota</taxon>
        <taxon>Metazoa</taxon>
        <taxon>Ecdysozoa</taxon>
        <taxon>Arthropoda</taxon>
        <taxon>Crustacea</taxon>
        <taxon>Multicrustacea</taxon>
        <taxon>Malacostraca</taxon>
        <taxon>Eumalacostraca</taxon>
        <taxon>Eucarida</taxon>
        <taxon>Decapoda</taxon>
        <taxon>Pleocyemata</taxon>
        <taxon>Anomura</taxon>
        <taxon>Galatheoidea</taxon>
        <taxon>Porcellanidae</taxon>
        <taxon>Petrolisthes</taxon>
    </lineage>
</organism>
<dbReference type="GO" id="GO:0016020">
    <property type="term" value="C:membrane"/>
    <property type="evidence" value="ECO:0007669"/>
    <property type="project" value="UniProtKB-SubCell"/>
</dbReference>
<comment type="subcellular location">
    <subcellularLocation>
        <location evidence="1">Membrane</location>
        <topology evidence="1">Multi-pass membrane protein</topology>
    </subcellularLocation>
</comment>
<evidence type="ECO:0000256" key="1">
    <source>
        <dbReference type="ARBA" id="ARBA00004141"/>
    </source>
</evidence>
<evidence type="ECO:0000313" key="9">
    <source>
        <dbReference type="Proteomes" id="UP001286313"/>
    </source>
</evidence>
<keyword evidence="5 7" id="KW-1133">Transmembrane helix</keyword>
<dbReference type="InterPro" id="IPR002794">
    <property type="entry name" value="DUF92_TMEM19"/>
</dbReference>
<evidence type="ECO:0000256" key="6">
    <source>
        <dbReference type="ARBA" id="ARBA00023136"/>
    </source>
</evidence>
<feature type="transmembrane region" description="Helical" evidence="7">
    <location>
        <begin position="299"/>
        <end position="319"/>
    </location>
</feature>
<evidence type="ECO:0000256" key="3">
    <source>
        <dbReference type="ARBA" id="ARBA00014258"/>
    </source>
</evidence>
<feature type="transmembrane region" description="Helical" evidence="7">
    <location>
        <begin position="67"/>
        <end position="92"/>
    </location>
</feature>
<keyword evidence="4 7" id="KW-0812">Transmembrane</keyword>
<dbReference type="PANTHER" id="PTHR13353:SF5">
    <property type="entry name" value="TRANSMEMBRANE PROTEIN 19"/>
    <property type="match status" value="1"/>
</dbReference>
<dbReference type="PANTHER" id="PTHR13353">
    <property type="entry name" value="TRANSMEMBRANE PROTEIN 19"/>
    <property type="match status" value="1"/>
</dbReference>
<evidence type="ECO:0000256" key="5">
    <source>
        <dbReference type="ARBA" id="ARBA00022989"/>
    </source>
</evidence>
<name>A0AAE1KZV5_PETCI</name>
<dbReference type="AlphaFoldDB" id="A0AAE1KZV5"/>
<evidence type="ECO:0000256" key="7">
    <source>
        <dbReference type="SAM" id="Phobius"/>
    </source>
</evidence>
<keyword evidence="6 7" id="KW-0472">Membrane</keyword>
<feature type="transmembrane region" description="Helical" evidence="7">
    <location>
        <begin position="206"/>
        <end position="231"/>
    </location>
</feature>
<accession>A0AAE1KZV5</accession>
<feature type="transmembrane region" description="Helical" evidence="7">
    <location>
        <begin position="38"/>
        <end position="55"/>
    </location>
</feature>
<proteinExistence type="inferred from homology"/>
<dbReference type="Pfam" id="PF01940">
    <property type="entry name" value="DUF92"/>
    <property type="match status" value="1"/>
</dbReference>
<sequence length="320" mass="34627">MRQKFLFLLLVTLPISFILWISNFFLSSTFGGGVVEPARWLCATLLPILVAWWGLRRRSVSFSGAVCGLFVGFLLTLGSYAFFVNLLVFFVMSSKATKFKGSYKRKFEKDFKEGGERNWVQVVCNGGVASLMSWLYIMDCGCGEQPINLLYNYRCSWLSLAVLGALSCCNGDTWASELGTVLTSSQPLLITSLRPVPRGTNGGVTVIGLVMSFLGGMVVGVGHYLALLLLVSNSVMLSSPPQWRIIIVGALGGLLGSLIDSLLGATLQFSGMDADGKIVERDGDGVVWINGSHLLDNHAVNLISSLLTAILLPQLALLVM</sequence>
<comment type="caution">
    <text evidence="8">The sequence shown here is derived from an EMBL/GenBank/DDBJ whole genome shotgun (WGS) entry which is preliminary data.</text>
</comment>
<gene>
    <name evidence="8" type="ORF">Pcinc_004723</name>
</gene>
<protein>
    <recommendedName>
        <fullName evidence="3">Transmembrane protein 19</fullName>
    </recommendedName>
</protein>
<feature type="transmembrane region" description="Helical" evidence="7">
    <location>
        <begin position="5"/>
        <end position="26"/>
    </location>
</feature>
<reference evidence="8" key="1">
    <citation type="submission" date="2023-10" db="EMBL/GenBank/DDBJ databases">
        <title>Genome assemblies of two species of porcelain crab, Petrolisthes cinctipes and Petrolisthes manimaculis (Anomura: Porcellanidae).</title>
        <authorList>
            <person name="Angst P."/>
        </authorList>
    </citation>
    <scope>NUCLEOTIDE SEQUENCE</scope>
    <source>
        <strain evidence="8">PB745_01</strain>
        <tissue evidence="8">Gill</tissue>
    </source>
</reference>
<dbReference type="Proteomes" id="UP001286313">
    <property type="component" value="Unassembled WGS sequence"/>
</dbReference>
<comment type="similarity">
    <text evidence="2">Belongs to the TMEM19 family.</text>
</comment>
<evidence type="ECO:0000313" key="8">
    <source>
        <dbReference type="EMBL" id="KAK3891426.1"/>
    </source>
</evidence>
<feature type="transmembrane region" description="Helical" evidence="7">
    <location>
        <begin position="243"/>
        <end position="263"/>
    </location>
</feature>